<proteinExistence type="predicted"/>
<dbReference type="InterPro" id="IPR000276">
    <property type="entry name" value="GPCR_Rhodpsn"/>
</dbReference>
<evidence type="ECO:0000256" key="4">
    <source>
        <dbReference type="ARBA" id="ARBA00022989"/>
    </source>
</evidence>
<dbReference type="GO" id="GO:0005886">
    <property type="term" value="C:plasma membrane"/>
    <property type="evidence" value="ECO:0007669"/>
    <property type="project" value="UniProtKB-SubCell"/>
</dbReference>
<evidence type="ECO:0000256" key="2">
    <source>
        <dbReference type="ARBA" id="ARBA00022475"/>
    </source>
</evidence>
<dbReference type="InterPro" id="IPR017452">
    <property type="entry name" value="GPCR_Rhodpsn_7TM"/>
</dbReference>
<comment type="subcellular location">
    <subcellularLocation>
        <location evidence="1">Cell membrane</location>
        <topology evidence="1">Multi-pass membrane protein</topology>
    </subcellularLocation>
</comment>
<feature type="transmembrane region" description="Helical" evidence="6">
    <location>
        <begin position="179"/>
        <end position="204"/>
    </location>
</feature>
<reference evidence="8 9" key="1">
    <citation type="submission" date="2022-05" db="EMBL/GenBank/DDBJ databases">
        <authorList>
            <consortium name="Genoscope - CEA"/>
            <person name="William W."/>
        </authorList>
    </citation>
    <scope>NUCLEOTIDE SEQUENCE [LARGE SCALE GENOMIC DNA]</scope>
</reference>
<evidence type="ECO:0000313" key="8">
    <source>
        <dbReference type="EMBL" id="CAH3038278.1"/>
    </source>
</evidence>
<evidence type="ECO:0000313" key="9">
    <source>
        <dbReference type="Proteomes" id="UP001159428"/>
    </source>
</evidence>
<accession>A0AAU9VX77</accession>
<keyword evidence="2" id="KW-1003">Cell membrane</keyword>
<feature type="transmembrane region" description="Helical" evidence="6">
    <location>
        <begin position="37"/>
        <end position="60"/>
    </location>
</feature>
<feature type="transmembrane region" description="Helical" evidence="6">
    <location>
        <begin position="72"/>
        <end position="94"/>
    </location>
</feature>
<evidence type="ECO:0000259" key="7">
    <source>
        <dbReference type="PROSITE" id="PS50262"/>
    </source>
</evidence>
<feature type="transmembrane region" description="Helical" evidence="6">
    <location>
        <begin position="153"/>
        <end position="173"/>
    </location>
</feature>
<organism evidence="8 9">
    <name type="scientific">Pocillopora meandrina</name>
    <dbReference type="NCBI Taxonomy" id="46732"/>
    <lineage>
        <taxon>Eukaryota</taxon>
        <taxon>Metazoa</taxon>
        <taxon>Cnidaria</taxon>
        <taxon>Anthozoa</taxon>
        <taxon>Hexacorallia</taxon>
        <taxon>Scleractinia</taxon>
        <taxon>Astrocoeniina</taxon>
        <taxon>Pocilloporidae</taxon>
        <taxon>Pocillopora</taxon>
    </lineage>
</organism>
<keyword evidence="4 6" id="KW-1133">Transmembrane helix</keyword>
<feature type="transmembrane region" description="Helical" evidence="6">
    <location>
        <begin position="236"/>
        <end position="257"/>
    </location>
</feature>
<dbReference type="Pfam" id="PF00001">
    <property type="entry name" value="7tm_1"/>
    <property type="match status" value="2"/>
</dbReference>
<dbReference type="PRINTS" id="PR00237">
    <property type="entry name" value="GPCRRHODOPSN"/>
</dbReference>
<evidence type="ECO:0000256" key="3">
    <source>
        <dbReference type="ARBA" id="ARBA00022692"/>
    </source>
</evidence>
<dbReference type="EMBL" id="CALNXJ010000004">
    <property type="protein sequence ID" value="CAH3038278.1"/>
    <property type="molecule type" value="Genomic_DNA"/>
</dbReference>
<dbReference type="AlphaFoldDB" id="A0AAU9VX77"/>
<dbReference type="Proteomes" id="UP001159428">
    <property type="component" value="Unassembled WGS sequence"/>
</dbReference>
<protein>
    <recommendedName>
        <fullName evidence="7">G-protein coupled receptors family 1 profile domain-containing protein</fullName>
    </recommendedName>
</protein>
<keyword evidence="9" id="KW-1185">Reference proteome</keyword>
<dbReference type="PANTHER" id="PTHR22750">
    <property type="entry name" value="G-PROTEIN COUPLED RECEPTOR"/>
    <property type="match status" value="1"/>
</dbReference>
<evidence type="ECO:0000256" key="6">
    <source>
        <dbReference type="SAM" id="Phobius"/>
    </source>
</evidence>
<keyword evidence="5 6" id="KW-0472">Membrane</keyword>
<feature type="domain" description="G-protein coupled receptors family 1 profile" evidence="7">
    <location>
        <begin position="52"/>
        <end position="287"/>
    </location>
</feature>
<dbReference type="PROSITE" id="PS50262">
    <property type="entry name" value="G_PROTEIN_RECEP_F1_2"/>
    <property type="match status" value="1"/>
</dbReference>
<dbReference type="CDD" id="cd00637">
    <property type="entry name" value="7tm_classA_rhodopsin-like"/>
    <property type="match status" value="1"/>
</dbReference>
<keyword evidence="3 6" id="KW-0812">Transmembrane</keyword>
<evidence type="ECO:0000256" key="1">
    <source>
        <dbReference type="ARBA" id="ARBA00004651"/>
    </source>
</evidence>
<comment type="caution">
    <text evidence="8">The sequence shown here is derived from an EMBL/GenBank/DDBJ whole genome shotgun (WGS) entry which is preliminary data.</text>
</comment>
<gene>
    <name evidence="8" type="ORF">PMEA_00021600</name>
</gene>
<dbReference type="SUPFAM" id="SSF81321">
    <property type="entry name" value="Family A G protein-coupled receptor-like"/>
    <property type="match status" value="1"/>
</dbReference>
<dbReference type="GO" id="GO:0004930">
    <property type="term" value="F:G protein-coupled receptor activity"/>
    <property type="evidence" value="ECO:0007669"/>
    <property type="project" value="InterPro"/>
</dbReference>
<evidence type="ECO:0000256" key="5">
    <source>
        <dbReference type="ARBA" id="ARBA00023136"/>
    </source>
</evidence>
<sequence length="309" mass="35012">MINSSQHREEETSYLSACFAFSDKESESANCVAHVNILVFVNTILSITSLLGNILILIALQKESSLHPPSKLLFRCLSCTDLLVGLVSQPIYIIYLTARKNQTLCLLTERLANISSAMLCGESITVLTAISIDRLLALLLRLRYRQIVTLKRVRFLAIISWTTSTVFAFSFLWRELYFFLGSCAWIAMCLAISSFCYLKIYVALRRQQSQVQRFQSHPGATLNIAWYKKTVSSAMWIHFTLVVCYLPYTITTAVNISKGVSPYCGATSSSISGVFVFLNSTLNPFLYCWKIREVRQAVKNTLRHWFCLS</sequence>
<feature type="transmembrane region" description="Helical" evidence="6">
    <location>
        <begin position="269"/>
        <end position="289"/>
    </location>
</feature>
<dbReference type="Gene3D" id="1.20.1070.10">
    <property type="entry name" value="Rhodopsin 7-helix transmembrane proteins"/>
    <property type="match status" value="1"/>
</dbReference>
<name>A0AAU9VX77_9CNID</name>